<feature type="non-terminal residue" evidence="5">
    <location>
        <position position="1"/>
    </location>
</feature>
<name>A0A6N9Q8V7_9BACL</name>
<dbReference type="Pfam" id="PF00668">
    <property type="entry name" value="Condensation"/>
    <property type="match status" value="1"/>
</dbReference>
<organism evidence="5 6">
    <name type="scientific">Chengkuizengella marina</name>
    <dbReference type="NCBI Taxonomy" id="2507566"/>
    <lineage>
        <taxon>Bacteria</taxon>
        <taxon>Bacillati</taxon>
        <taxon>Bacillota</taxon>
        <taxon>Bacilli</taxon>
        <taxon>Bacillales</taxon>
        <taxon>Paenibacillaceae</taxon>
        <taxon>Chengkuizengella</taxon>
    </lineage>
</organism>
<dbReference type="GO" id="GO:0044550">
    <property type="term" value="P:secondary metabolite biosynthetic process"/>
    <property type="evidence" value="ECO:0007669"/>
    <property type="project" value="TreeGrafter"/>
</dbReference>
<comment type="cofactor">
    <cofactor evidence="1">
        <name>pantetheine 4'-phosphate</name>
        <dbReference type="ChEBI" id="CHEBI:47942"/>
    </cofactor>
</comment>
<dbReference type="Proteomes" id="UP000448943">
    <property type="component" value="Unassembled WGS sequence"/>
</dbReference>
<reference evidence="5 6" key="1">
    <citation type="submission" date="2019-01" db="EMBL/GenBank/DDBJ databases">
        <title>Chengkuizengella sp. nov., isolated from deep-sea sediment of East Pacific Ocean.</title>
        <authorList>
            <person name="Yang J."/>
            <person name="Lai Q."/>
            <person name="Shao Z."/>
        </authorList>
    </citation>
    <scope>NUCLEOTIDE SEQUENCE [LARGE SCALE GENOMIC DNA]</scope>
    <source>
        <strain evidence="5 6">YPA3-1-1</strain>
    </source>
</reference>
<dbReference type="InterPro" id="IPR001242">
    <property type="entry name" value="Condensation_dom"/>
</dbReference>
<feature type="domain" description="Carrier" evidence="4">
    <location>
        <begin position="1"/>
        <end position="63"/>
    </location>
</feature>
<dbReference type="RefSeq" id="WP_235929987.1">
    <property type="nucleotide sequence ID" value="NZ_SIJB01000091.1"/>
</dbReference>
<dbReference type="InterPro" id="IPR009081">
    <property type="entry name" value="PP-bd_ACP"/>
</dbReference>
<sequence>WKEVLGIDSVGIQDNFFELGGHSLKAMYLVAKIQKEMQVTVTLKDIFTHPTIEQLVNRVQKLDKSKHSSIPQAKIKELYPVSSAQKRLYVLDQLEEASISYNMPSVLTVKGEFDRVVFEKAINALISRHESLRTSFEMVEEKPAQRIHSKVEFEVRYDKKEKHELETLASSFIQPFDLSQAPLLRVNLIEITQDEHLLFLDMHHIISDGMSMNILIQDFIQLYEGNKLADLRIQYKDVVEWQQGQQATEERQKQEQYWLAQFEGDIPVLELPTDYARPAMQSFEGETIEFYWNKNLTQKINKLAQETNTTLYMVLLAAYMTLLSKYTGQEDIIVGSPVAGRKHADVESIMGMFANTLPMRNRPEGSKSFFTFLEEVKETTLQGMENESYPLEELIDKLNLTRDTSRNPLFSVLFNVLNMEREEIILEDLSFQPYSIENR</sequence>
<dbReference type="Gene3D" id="1.10.1200.10">
    <property type="entry name" value="ACP-like"/>
    <property type="match status" value="1"/>
</dbReference>
<protein>
    <submittedName>
        <fullName evidence="5">Non-ribosomal peptide synthetase</fullName>
    </submittedName>
</protein>
<evidence type="ECO:0000256" key="3">
    <source>
        <dbReference type="ARBA" id="ARBA00022553"/>
    </source>
</evidence>
<dbReference type="PROSITE" id="PS50075">
    <property type="entry name" value="CARRIER"/>
    <property type="match status" value="1"/>
</dbReference>
<comment type="caution">
    <text evidence="5">The sequence shown here is derived from an EMBL/GenBank/DDBJ whole genome shotgun (WGS) entry which is preliminary data.</text>
</comment>
<dbReference type="InterPro" id="IPR036736">
    <property type="entry name" value="ACP-like_sf"/>
</dbReference>
<evidence type="ECO:0000256" key="2">
    <source>
        <dbReference type="ARBA" id="ARBA00022450"/>
    </source>
</evidence>
<accession>A0A6N9Q8V7</accession>
<dbReference type="SUPFAM" id="SSF52777">
    <property type="entry name" value="CoA-dependent acyltransferases"/>
    <property type="match status" value="2"/>
</dbReference>
<dbReference type="Gene3D" id="3.30.559.10">
    <property type="entry name" value="Chloramphenicol acetyltransferase-like domain"/>
    <property type="match status" value="1"/>
</dbReference>
<evidence type="ECO:0000313" key="5">
    <source>
        <dbReference type="EMBL" id="NBI31292.1"/>
    </source>
</evidence>
<dbReference type="PANTHER" id="PTHR45527:SF14">
    <property type="entry name" value="PLIPASTATIN SYNTHASE SUBUNIT B"/>
    <property type="match status" value="1"/>
</dbReference>
<keyword evidence="6" id="KW-1185">Reference proteome</keyword>
<feature type="non-terminal residue" evidence="5">
    <location>
        <position position="439"/>
    </location>
</feature>
<dbReference type="Pfam" id="PF00550">
    <property type="entry name" value="PP-binding"/>
    <property type="match status" value="1"/>
</dbReference>
<proteinExistence type="predicted"/>
<dbReference type="FunFam" id="1.10.1200.10:FF:000005">
    <property type="entry name" value="Nonribosomal peptide synthetase 1"/>
    <property type="match status" value="1"/>
</dbReference>
<dbReference type="SUPFAM" id="SSF47336">
    <property type="entry name" value="ACP-like"/>
    <property type="match status" value="1"/>
</dbReference>
<dbReference type="Gene3D" id="3.30.559.30">
    <property type="entry name" value="Nonribosomal peptide synthetase, condensation domain"/>
    <property type="match status" value="1"/>
</dbReference>
<dbReference type="GO" id="GO:0005829">
    <property type="term" value="C:cytosol"/>
    <property type="evidence" value="ECO:0007669"/>
    <property type="project" value="TreeGrafter"/>
</dbReference>
<keyword evidence="3" id="KW-0597">Phosphoprotein</keyword>
<dbReference type="AlphaFoldDB" id="A0A6N9Q8V7"/>
<dbReference type="GO" id="GO:0043041">
    <property type="term" value="P:amino acid activation for nonribosomal peptide biosynthetic process"/>
    <property type="evidence" value="ECO:0007669"/>
    <property type="project" value="TreeGrafter"/>
</dbReference>
<dbReference type="InterPro" id="IPR023213">
    <property type="entry name" value="CAT-like_dom_sf"/>
</dbReference>
<dbReference type="GO" id="GO:0008610">
    <property type="term" value="P:lipid biosynthetic process"/>
    <property type="evidence" value="ECO:0007669"/>
    <property type="project" value="UniProtKB-ARBA"/>
</dbReference>
<gene>
    <name evidence="5" type="ORF">ERL59_20410</name>
</gene>
<dbReference type="CDD" id="cd19531">
    <property type="entry name" value="LCL_NRPS-like"/>
    <property type="match status" value="1"/>
</dbReference>
<keyword evidence="2" id="KW-0596">Phosphopantetheine</keyword>
<evidence type="ECO:0000259" key="4">
    <source>
        <dbReference type="PROSITE" id="PS50075"/>
    </source>
</evidence>
<evidence type="ECO:0000256" key="1">
    <source>
        <dbReference type="ARBA" id="ARBA00001957"/>
    </source>
</evidence>
<dbReference type="GO" id="GO:0031177">
    <property type="term" value="F:phosphopantetheine binding"/>
    <property type="evidence" value="ECO:0007669"/>
    <property type="project" value="TreeGrafter"/>
</dbReference>
<dbReference type="EMBL" id="SIJB01000091">
    <property type="protein sequence ID" value="NBI31292.1"/>
    <property type="molecule type" value="Genomic_DNA"/>
</dbReference>
<evidence type="ECO:0000313" key="6">
    <source>
        <dbReference type="Proteomes" id="UP000448943"/>
    </source>
</evidence>
<dbReference type="GO" id="GO:0003824">
    <property type="term" value="F:catalytic activity"/>
    <property type="evidence" value="ECO:0007669"/>
    <property type="project" value="InterPro"/>
</dbReference>
<dbReference type="PANTHER" id="PTHR45527">
    <property type="entry name" value="NONRIBOSOMAL PEPTIDE SYNTHETASE"/>
    <property type="match status" value="1"/>
</dbReference>